<evidence type="ECO:0000256" key="1">
    <source>
        <dbReference type="SAM" id="MobiDB-lite"/>
    </source>
</evidence>
<comment type="caution">
    <text evidence="3">The sequence shown here is derived from an EMBL/GenBank/DDBJ whole genome shotgun (WGS) entry which is preliminary data.</text>
</comment>
<dbReference type="SUPFAM" id="SSF54001">
    <property type="entry name" value="Cysteine proteinases"/>
    <property type="match status" value="1"/>
</dbReference>
<name>A0AAD9PZE7_ACRCE</name>
<protein>
    <submittedName>
        <fullName evidence="3">Ubiquitin carboxyl-terminal hydrolase 15</fullName>
    </submittedName>
</protein>
<dbReference type="PROSITE" id="PS50235">
    <property type="entry name" value="USP_3"/>
    <property type="match status" value="1"/>
</dbReference>
<evidence type="ECO:0000259" key="2">
    <source>
        <dbReference type="PROSITE" id="PS50235"/>
    </source>
</evidence>
<reference evidence="3" key="2">
    <citation type="journal article" date="2023" name="Science">
        <title>Genomic signatures of disease resistance in endangered staghorn corals.</title>
        <authorList>
            <person name="Vollmer S.V."/>
            <person name="Selwyn J.D."/>
            <person name="Despard B.A."/>
            <person name="Roesel C.L."/>
        </authorList>
    </citation>
    <scope>NUCLEOTIDE SEQUENCE</scope>
    <source>
        <strain evidence="3">K2</strain>
    </source>
</reference>
<dbReference type="GO" id="GO:0004843">
    <property type="term" value="F:cysteine-type deubiquitinase activity"/>
    <property type="evidence" value="ECO:0007669"/>
    <property type="project" value="InterPro"/>
</dbReference>
<feature type="region of interest" description="Disordered" evidence="1">
    <location>
        <begin position="76"/>
        <end position="99"/>
    </location>
</feature>
<dbReference type="GO" id="GO:0016579">
    <property type="term" value="P:protein deubiquitination"/>
    <property type="evidence" value="ECO:0007669"/>
    <property type="project" value="InterPro"/>
</dbReference>
<dbReference type="AlphaFoldDB" id="A0AAD9PZE7"/>
<dbReference type="Proteomes" id="UP001249851">
    <property type="component" value="Unassembled WGS sequence"/>
</dbReference>
<dbReference type="Pfam" id="PF00443">
    <property type="entry name" value="UCH"/>
    <property type="match status" value="1"/>
</dbReference>
<organism evidence="3 4">
    <name type="scientific">Acropora cervicornis</name>
    <name type="common">Staghorn coral</name>
    <dbReference type="NCBI Taxonomy" id="6130"/>
    <lineage>
        <taxon>Eukaryota</taxon>
        <taxon>Metazoa</taxon>
        <taxon>Cnidaria</taxon>
        <taxon>Anthozoa</taxon>
        <taxon>Hexacorallia</taxon>
        <taxon>Scleractinia</taxon>
        <taxon>Astrocoeniina</taxon>
        <taxon>Acroporidae</taxon>
        <taxon>Acropora</taxon>
    </lineage>
</organism>
<gene>
    <name evidence="3" type="ORF">P5673_027443</name>
</gene>
<proteinExistence type="predicted"/>
<reference evidence="3" key="1">
    <citation type="journal article" date="2023" name="G3 (Bethesda)">
        <title>Whole genome assembly and annotation of the endangered Caribbean coral Acropora cervicornis.</title>
        <authorList>
            <person name="Selwyn J.D."/>
            <person name="Vollmer S.V."/>
        </authorList>
    </citation>
    <scope>NUCLEOTIDE SEQUENCE</scope>
    <source>
        <strain evidence="3">K2</strain>
    </source>
</reference>
<evidence type="ECO:0000313" key="3">
    <source>
        <dbReference type="EMBL" id="KAK2551661.1"/>
    </source>
</evidence>
<keyword evidence="3" id="KW-0378">Hydrolase</keyword>
<dbReference type="InterPro" id="IPR001394">
    <property type="entry name" value="Peptidase_C19_UCH"/>
</dbReference>
<sequence length="99" mass="11550">MGYDSGYPWLRTPTVSTWWFKMVCPFCYFADTAYAKNVKDERWYSFDDSSVSAVDESQIISKAAYVLFYERQESQVEESMEEKDADNIGPDQDIDMAHD</sequence>
<dbReference type="InterPro" id="IPR038765">
    <property type="entry name" value="Papain-like_cys_pep_sf"/>
</dbReference>
<accession>A0AAD9PZE7</accession>
<dbReference type="Gene3D" id="3.90.70.10">
    <property type="entry name" value="Cysteine proteinases"/>
    <property type="match status" value="1"/>
</dbReference>
<keyword evidence="4" id="KW-1185">Reference proteome</keyword>
<dbReference type="InterPro" id="IPR028889">
    <property type="entry name" value="USP"/>
</dbReference>
<dbReference type="EMBL" id="JARQWQ010000095">
    <property type="protein sequence ID" value="KAK2551661.1"/>
    <property type="molecule type" value="Genomic_DNA"/>
</dbReference>
<feature type="domain" description="USP" evidence="2">
    <location>
        <begin position="1"/>
        <end position="72"/>
    </location>
</feature>
<evidence type="ECO:0000313" key="4">
    <source>
        <dbReference type="Proteomes" id="UP001249851"/>
    </source>
</evidence>